<evidence type="ECO:0000259" key="1">
    <source>
        <dbReference type="Pfam" id="PF01206"/>
    </source>
</evidence>
<dbReference type="InterPro" id="IPR019870">
    <property type="entry name" value="Se_metab_YedF"/>
</dbReference>
<dbReference type="AlphaFoldDB" id="A0A1U7M0E6"/>
<dbReference type="Proteomes" id="UP000187166">
    <property type="component" value="Unassembled WGS sequence"/>
</dbReference>
<comment type="caution">
    <text evidence="2">The sequence shown here is derived from an EMBL/GenBank/DDBJ whole genome shotgun (WGS) entry which is preliminary data.</text>
</comment>
<dbReference type="InterPro" id="IPR036868">
    <property type="entry name" value="TusA-like_sf"/>
</dbReference>
<dbReference type="Pfam" id="PF01206">
    <property type="entry name" value="TusA"/>
    <property type="match status" value="1"/>
</dbReference>
<feature type="domain" description="UPF0033" evidence="1">
    <location>
        <begin position="1"/>
        <end position="69"/>
    </location>
</feature>
<dbReference type="InterPro" id="IPR001455">
    <property type="entry name" value="TusA-like"/>
</dbReference>
<name>A0A1U7M0E6_9FIRM</name>
<evidence type="ECO:0000313" key="2">
    <source>
        <dbReference type="EMBL" id="OLR65129.1"/>
    </source>
</evidence>
<dbReference type="NCBIfam" id="TIGR03527">
    <property type="entry name" value="selenium_YedF"/>
    <property type="match status" value="1"/>
</dbReference>
<dbReference type="InterPro" id="IPR027396">
    <property type="entry name" value="DsrEFH-like"/>
</dbReference>
<keyword evidence="3" id="KW-1185">Reference proteome</keyword>
<protein>
    <submittedName>
        <fullName evidence="2">SirA family protein</fullName>
    </submittedName>
</protein>
<gene>
    <name evidence="2" type="ORF">BIV18_06180</name>
</gene>
<reference evidence="2 3" key="1">
    <citation type="journal article" date="2016" name="Appl. Environ. Microbiol.">
        <title>Function and Phylogeny of Bacterial Butyryl Coenzyme A:Acetate Transferases and Their Diversity in the Proximal Colon of Swine.</title>
        <authorList>
            <person name="Trachsel J."/>
            <person name="Bayles D.O."/>
            <person name="Looft T."/>
            <person name="Levine U.Y."/>
            <person name="Allen H.K."/>
        </authorList>
    </citation>
    <scope>NUCLEOTIDE SEQUENCE [LARGE SCALE GENOMIC DNA]</scope>
    <source>
        <strain evidence="2 3">35-6-1</strain>
    </source>
</reference>
<sequence>MEIDARGYACPKPVIMAKRAISENNTEKLLVKVDNEIATENLRKMADQLGYKSTVIENSKNDYEVHLKKIGDVKKFEDIDDEYVVIFSSDKLGIGEEEFSKKLMESFTYALSEEDSHPKYILCYNYGVHLTTINEKIVEDLKKLEEKGTEILSCGLCLENYKLKDKLKIGEITNMYRICEIMTKYRVVKPC</sequence>
<organism evidence="2 3">
    <name type="scientific">Peptoniphilus porci</name>
    <dbReference type="NCBI Taxonomy" id="2652280"/>
    <lineage>
        <taxon>Bacteria</taxon>
        <taxon>Bacillati</taxon>
        <taxon>Bacillota</taxon>
        <taxon>Tissierellia</taxon>
        <taxon>Tissierellales</taxon>
        <taxon>Peptoniphilaceae</taxon>
        <taxon>Peptoniphilus</taxon>
    </lineage>
</organism>
<dbReference type="STRING" id="1465756.BIV18_06180"/>
<dbReference type="EMBL" id="MJIH01000001">
    <property type="protein sequence ID" value="OLR65129.1"/>
    <property type="molecule type" value="Genomic_DNA"/>
</dbReference>
<dbReference type="SUPFAM" id="SSF64307">
    <property type="entry name" value="SirA-like"/>
    <property type="match status" value="1"/>
</dbReference>
<accession>A0A1U7M0E6</accession>
<proteinExistence type="predicted"/>
<dbReference type="Gene3D" id="3.30.110.40">
    <property type="entry name" value="TusA-like domain"/>
    <property type="match status" value="1"/>
</dbReference>
<dbReference type="SUPFAM" id="SSF75169">
    <property type="entry name" value="DsrEFH-like"/>
    <property type="match status" value="1"/>
</dbReference>
<evidence type="ECO:0000313" key="3">
    <source>
        <dbReference type="Proteomes" id="UP000187166"/>
    </source>
</evidence>